<evidence type="ECO:0008006" key="3">
    <source>
        <dbReference type="Google" id="ProtNLM"/>
    </source>
</evidence>
<dbReference type="Proteomes" id="UP001139648">
    <property type="component" value="Unassembled WGS sequence"/>
</dbReference>
<accession>A0A9X2GXX2</accession>
<proteinExistence type="predicted"/>
<evidence type="ECO:0000313" key="2">
    <source>
        <dbReference type="Proteomes" id="UP001139648"/>
    </source>
</evidence>
<sequence length="75" mass="7955">MSSKGKPGRPKTTVSQVTVRFKRHEAVEAIDALEQSGMSRSEAIEHLVLMALGLASATPAVQAQSPLHTDKMVAA</sequence>
<reference evidence="1" key="1">
    <citation type="submission" date="2022-06" db="EMBL/GenBank/DDBJ databases">
        <title>Sequencing the genomes of 1000 actinobacteria strains.</title>
        <authorList>
            <person name="Klenk H.-P."/>
        </authorList>
    </citation>
    <scope>NUCLEOTIDE SEQUENCE</scope>
    <source>
        <strain evidence="1">DSM 46694</strain>
    </source>
</reference>
<dbReference type="RefSeq" id="WP_253760176.1">
    <property type="nucleotide sequence ID" value="NZ_BAABKA010000113.1"/>
</dbReference>
<comment type="caution">
    <text evidence="1">The sequence shown here is derived from an EMBL/GenBank/DDBJ whole genome shotgun (WGS) entry which is preliminary data.</text>
</comment>
<dbReference type="EMBL" id="JAMZEB010000003">
    <property type="protein sequence ID" value="MCP2365717.1"/>
    <property type="molecule type" value="Genomic_DNA"/>
</dbReference>
<evidence type="ECO:0000313" key="1">
    <source>
        <dbReference type="EMBL" id="MCP2365717.1"/>
    </source>
</evidence>
<gene>
    <name evidence="1" type="ORF">HD597_012821</name>
</gene>
<protein>
    <recommendedName>
        <fullName evidence="3">Ribbon-helix-helix protein, CopG family</fullName>
    </recommendedName>
</protein>
<keyword evidence="2" id="KW-1185">Reference proteome</keyword>
<name>A0A9X2GXX2_9ACTN</name>
<dbReference type="AlphaFoldDB" id="A0A9X2GXX2"/>
<organism evidence="1 2">
    <name type="scientific">Nonomuraea thailandensis</name>
    <dbReference type="NCBI Taxonomy" id="1188745"/>
    <lineage>
        <taxon>Bacteria</taxon>
        <taxon>Bacillati</taxon>
        <taxon>Actinomycetota</taxon>
        <taxon>Actinomycetes</taxon>
        <taxon>Streptosporangiales</taxon>
        <taxon>Streptosporangiaceae</taxon>
        <taxon>Nonomuraea</taxon>
    </lineage>
</organism>